<proteinExistence type="predicted"/>
<evidence type="ECO:0000313" key="2">
    <source>
        <dbReference type="EMBL" id="MFC4516448.1"/>
    </source>
</evidence>
<keyword evidence="3" id="KW-1185">Reference proteome</keyword>
<evidence type="ECO:0000313" key="3">
    <source>
        <dbReference type="Proteomes" id="UP001595990"/>
    </source>
</evidence>
<dbReference type="InterPro" id="IPR025296">
    <property type="entry name" value="DUF4158"/>
</dbReference>
<dbReference type="RefSeq" id="WP_411951720.1">
    <property type="nucleotide sequence ID" value="NZ_JBHSFS010000013.1"/>
</dbReference>
<name>A0ABV9BR81_9ACTN</name>
<protein>
    <submittedName>
        <fullName evidence="2">DUF4158 domain-containing protein</fullName>
    </submittedName>
</protein>
<organism evidence="2 3">
    <name type="scientific">Streptomyces ehimensis</name>
    <dbReference type="NCBI Taxonomy" id="68195"/>
    <lineage>
        <taxon>Bacteria</taxon>
        <taxon>Bacillati</taxon>
        <taxon>Actinomycetota</taxon>
        <taxon>Actinomycetes</taxon>
        <taxon>Kitasatosporales</taxon>
        <taxon>Streptomycetaceae</taxon>
        <taxon>Streptomyces</taxon>
    </lineage>
</organism>
<sequence>MAGRVFSDEELEALRSCPSIGKDELIRYFTLTPADEAFLRKFLRPQTVLGAAVQLCTLPWLGFVPDEVPSAPPTAVGGWPGSWACLRECSTVTGCPGSRRVRIVCDRW</sequence>
<comment type="caution">
    <text evidence="2">The sequence shown here is derived from an EMBL/GenBank/DDBJ whole genome shotgun (WGS) entry which is preliminary data.</text>
</comment>
<dbReference type="EMBL" id="JBHSFS010000013">
    <property type="protein sequence ID" value="MFC4516448.1"/>
    <property type="molecule type" value="Genomic_DNA"/>
</dbReference>
<feature type="domain" description="DUF4158" evidence="1">
    <location>
        <begin position="6"/>
        <end position="74"/>
    </location>
</feature>
<evidence type="ECO:0000259" key="1">
    <source>
        <dbReference type="Pfam" id="PF13700"/>
    </source>
</evidence>
<reference evidence="3" key="1">
    <citation type="journal article" date="2019" name="Int. J. Syst. Evol. Microbiol.">
        <title>The Global Catalogue of Microorganisms (GCM) 10K type strain sequencing project: providing services to taxonomists for standard genome sequencing and annotation.</title>
        <authorList>
            <consortium name="The Broad Institute Genomics Platform"/>
            <consortium name="The Broad Institute Genome Sequencing Center for Infectious Disease"/>
            <person name="Wu L."/>
            <person name="Ma J."/>
        </authorList>
    </citation>
    <scope>NUCLEOTIDE SEQUENCE [LARGE SCALE GENOMIC DNA]</scope>
    <source>
        <strain evidence="3">CECT 8064</strain>
    </source>
</reference>
<dbReference type="Pfam" id="PF13700">
    <property type="entry name" value="DUF4158"/>
    <property type="match status" value="1"/>
</dbReference>
<dbReference type="Proteomes" id="UP001595990">
    <property type="component" value="Unassembled WGS sequence"/>
</dbReference>
<gene>
    <name evidence="2" type="ORF">ACFPEN_26390</name>
</gene>
<accession>A0ABV9BR81</accession>